<comment type="subcellular location">
    <subcellularLocation>
        <location evidence="3">Plastid</location>
        <location evidence="3">Chloroplast</location>
    </subcellularLocation>
</comment>
<proteinExistence type="inferred from homology"/>
<keyword evidence="13 25" id="KW-0694">RNA-binding</keyword>
<dbReference type="SUPFAM" id="SSF75471">
    <property type="entry name" value="YhbY-like"/>
    <property type="match status" value="4"/>
</dbReference>
<keyword evidence="11" id="KW-0479">Metal-binding</keyword>
<evidence type="ECO:0000259" key="28">
    <source>
        <dbReference type="PROSITE" id="PS51295"/>
    </source>
</evidence>
<evidence type="ECO:0000256" key="21">
    <source>
        <dbReference type="ARBA" id="ARBA00023284"/>
    </source>
</evidence>
<gene>
    <name evidence="29" type="ORF">LVIROSA_LOCUS39852</name>
</gene>
<feature type="domain" description="CRM" evidence="28">
    <location>
        <begin position="572"/>
        <end position="672"/>
    </location>
</feature>
<feature type="compositionally biased region" description="Polar residues" evidence="27">
    <location>
        <begin position="277"/>
        <end position="295"/>
    </location>
</feature>
<dbReference type="GO" id="GO:0051539">
    <property type="term" value="F:4 iron, 4 sulfur cluster binding"/>
    <property type="evidence" value="ECO:0007669"/>
    <property type="project" value="UniProtKB-KW"/>
</dbReference>
<keyword evidence="20" id="KW-0687">Ribonucleoprotein</keyword>
<evidence type="ECO:0000256" key="16">
    <source>
        <dbReference type="ARBA" id="ARBA00023004"/>
    </source>
</evidence>
<comment type="catalytic activity">
    <reaction evidence="24">
        <text>[thioredoxin]-disulfide + 2 reduced [2Fe-2S]-[ferredoxin] + 2 H(+) = [thioredoxin]-dithiol + 2 oxidized [2Fe-2S]-[ferredoxin]</text>
        <dbReference type="Rhea" id="RHEA:42336"/>
        <dbReference type="Rhea" id="RHEA-COMP:10000"/>
        <dbReference type="Rhea" id="RHEA-COMP:10001"/>
        <dbReference type="Rhea" id="RHEA-COMP:10698"/>
        <dbReference type="Rhea" id="RHEA-COMP:10700"/>
        <dbReference type="ChEBI" id="CHEBI:15378"/>
        <dbReference type="ChEBI" id="CHEBI:29950"/>
        <dbReference type="ChEBI" id="CHEBI:33737"/>
        <dbReference type="ChEBI" id="CHEBI:33738"/>
        <dbReference type="ChEBI" id="CHEBI:50058"/>
        <dbReference type="EC" id="1.8.7.2"/>
    </reaction>
</comment>
<keyword evidence="10" id="KW-0507">mRNA processing</keyword>
<evidence type="ECO:0000313" key="30">
    <source>
        <dbReference type="Proteomes" id="UP001157418"/>
    </source>
</evidence>
<dbReference type="SUPFAM" id="SSF57662">
    <property type="entry name" value="Ferredoxin thioredoxin reductase (FTR), catalytic beta chain"/>
    <property type="match status" value="1"/>
</dbReference>
<keyword evidence="15" id="KW-0560">Oxidoreductase</keyword>
<keyword evidence="12" id="KW-0677">Repeat</keyword>
<feature type="domain" description="CRM" evidence="28">
    <location>
        <begin position="371"/>
        <end position="468"/>
    </location>
</feature>
<evidence type="ECO:0000256" key="18">
    <source>
        <dbReference type="ARBA" id="ARBA00023157"/>
    </source>
</evidence>
<dbReference type="PROSITE" id="PS51295">
    <property type="entry name" value="CRM"/>
    <property type="match status" value="4"/>
</dbReference>
<evidence type="ECO:0000256" key="13">
    <source>
        <dbReference type="ARBA" id="ARBA00022884"/>
    </source>
</evidence>
<dbReference type="GO" id="GO:0016730">
    <property type="term" value="F:oxidoreductase activity, acting on iron-sulfur proteins as donors"/>
    <property type="evidence" value="ECO:0007669"/>
    <property type="project" value="InterPro"/>
</dbReference>
<comment type="function">
    <text evidence="2">Catalytic subunit of the ferredoxin-thioredoxin reductase (FTR), which catalyzes the two-electron reduction of thioredoxins by the electrons provided by reduced ferredoxin.</text>
</comment>
<evidence type="ECO:0000256" key="5">
    <source>
        <dbReference type="ARBA" id="ARBA00012358"/>
    </source>
</evidence>
<dbReference type="SMART" id="SM01103">
    <property type="entry name" value="CRS1_YhbY"/>
    <property type="match status" value="4"/>
</dbReference>
<evidence type="ECO:0000256" key="22">
    <source>
        <dbReference type="ARBA" id="ARBA00026011"/>
    </source>
</evidence>
<keyword evidence="30" id="KW-1185">Reference proteome</keyword>
<name>A0AAU9PW68_9ASTR</name>
<feature type="region of interest" description="Disordered" evidence="27">
    <location>
        <begin position="472"/>
        <end position="509"/>
    </location>
</feature>
<dbReference type="GO" id="GO:0000373">
    <property type="term" value="P:Group II intron splicing"/>
    <property type="evidence" value="ECO:0007669"/>
    <property type="project" value="UniProtKB-ARBA"/>
</dbReference>
<organism evidence="29 30">
    <name type="scientific">Lactuca virosa</name>
    <dbReference type="NCBI Taxonomy" id="75947"/>
    <lineage>
        <taxon>Eukaryota</taxon>
        <taxon>Viridiplantae</taxon>
        <taxon>Streptophyta</taxon>
        <taxon>Embryophyta</taxon>
        <taxon>Tracheophyta</taxon>
        <taxon>Spermatophyta</taxon>
        <taxon>Magnoliopsida</taxon>
        <taxon>eudicotyledons</taxon>
        <taxon>Gunneridae</taxon>
        <taxon>Pentapetalae</taxon>
        <taxon>asterids</taxon>
        <taxon>campanulids</taxon>
        <taxon>Asterales</taxon>
        <taxon>Asteraceae</taxon>
        <taxon>Cichorioideae</taxon>
        <taxon>Cichorieae</taxon>
        <taxon>Lactucinae</taxon>
        <taxon>Lactuca</taxon>
    </lineage>
</organism>
<dbReference type="GO" id="GO:0003729">
    <property type="term" value="F:mRNA binding"/>
    <property type="evidence" value="ECO:0007669"/>
    <property type="project" value="InterPro"/>
</dbReference>
<dbReference type="PANTHER" id="PTHR31846">
    <property type="entry name" value="CRS1 / YHBY (CRM) DOMAIN-CONTAINING PROTEIN"/>
    <property type="match status" value="1"/>
</dbReference>
<evidence type="ECO:0000256" key="27">
    <source>
        <dbReference type="SAM" id="MobiDB-lite"/>
    </source>
</evidence>
<keyword evidence="16" id="KW-0408">Iron</keyword>
<dbReference type="GO" id="GO:0009507">
    <property type="term" value="C:chloroplast"/>
    <property type="evidence" value="ECO:0007669"/>
    <property type="project" value="UniProtKB-SubCell"/>
</dbReference>
<dbReference type="Gene3D" id="3.30.110.60">
    <property type="entry name" value="YhbY-like"/>
    <property type="match status" value="4"/>
</dbReference>
<dbReference type="FunFam" id="3.30.110.60:FF:000003">
    <property type="entry name" value="CRM-domain containing factor CFM3B, chloroplastic"/>
    <property type="match status" value="1"/>
</dbReference>
<dbReference type="InterPro" id="IPR036644">
    <property type="entry name" value="FTR_bsu_sf"/>
</dbReference>
<dbReference type="GO" id="GO:0103012">
    <property type="term" value="F:ferredoxin-thioredoxin reductase activity"/>
    <property type="evidence" value="ECO:0007669"/>
    <property type="project" value="UniProtKB-EC"/>
</dbReference>
<evidence type="ECO:0000256" key="26">
    <source>
        <dbReference type="SAM" id="Coils"/>
    </source>
</evidence>
<evidence type="ECO:0000256" key="11">
    <source>
        <dbReference type="ARBA" id="ARBA00022723"/>
    </source>
</evidence>
<keyword evidence="14" id="KW-0809">Transit peptide</keyword>
<dbReference type="EMBL" id="CAKMRJ010005832">
    <property type="protein sequence ID" value="CAH1454687.1"/>
    <property type="molecule type" value="Genomic_DNA"/>
</dbReference>
<feature type="region of interest" description="Disordered" evidence="27">
    <location>
        <begin position="777"/>
        <end position="805"/>
    </location>
</feature>
<feature type="region of interest" description="Disordered" evidence="27">
    <location>
        <begin position="274"/>
        <end position="302"/>
    </location>
</feature>
<evidence type="ECO:0000256" key="15">
    <source>
        <dbReference type="ARBA" id="ARBA00023002"/>
    </source>
</evidence>
<feature type="compositionally biased region" description="Polar residues" evidence="27">
    <location>
        <begin position="484"/>
        <end position="508"/>
    </location>
</feature>
<evidence type="ECO:0000256" key="2">
    <source>
        <dbReference type="ARBA" id="ARBA00003945"/>
    </source>
</evidence>
<comment type="cofactor">
    <cofactor evidence="1">
        <name>[4Fe-4S] cluster</name>
        <dbReference type="ChEBI" id="CHEBI:49883"/>
    </cofactor>
</comment>
<feature type="domain" description="CRM" evidence="28">
    <location>
        <begin position="828"/>
        <end position="930"/>
    </location>
</feature>
<dbReference type="InterPro" id="IPR045278">
    <property type="entry name" value="CRS1/CFM2/CFM3"/>
</dbReference>
<dbReference type="GO" id="GO:0006397">
    <property type="term" value="P:mRNA processing"/>
    <property type="evidence" value="ECO:0007669"/>
    <property type="project" value="UniProtKB-KW"/>
</dbReference>
<dbReference type="InterPro" id="IPR035920">
    <property type="entry name" value="YhbY-like_sf"/>
</dbReference>
<feature type="compositionally biased region" description="Polar residues" evidence="27">
    <location>
        <begin position="777"/>
        <end position="790"/>
    </location>
</feature>
<dbReference type="FunFam" id="3.90.460.10:FF:000001">
    <property type="entry name" value="Ferredoxin-thioredoxin reductase, catalytic chain"/>
    <property type="match status" value="1"/>
</dbReference>
<evidence type="ECO:0000256" key="10">
    <source>
        <dbReference type="ARBA" id="ARBA00022664"/>
    </source>
</evidence>
<reference evidence="29 30" key="1">
    <citation type="submission" date="2022-01" db="EMBL/GenBank/DDBJ databases">
        <authorList>
            <person name="Xiong W."/>
            <person name="Schranz E."/>
        </authorList>
    </citation>
    <scope>NUCLEOTIDE SEQUENCE [LARGE SCALE GENOMIC DNA]</scope>
</reference>
<dbReference type="GO" id="GO:1990904">
    <property type="term" value="C:ribonucleoprotein complex"/>
    <property type="evidence" value="ECO:0007669"/>
    <property type="project" value="UniProtKB-KW"/>
</dbReference>
<evidence type="ECO:0000256" key="12">
    <source>
        <dbReference type="ARBA" id="ARBA00022737"/>
    </source>
</evidence>
<keyword evidence="7" id="KW-0004">4Fe-4S</keyword>
<evidence type="ECO:0000256" key="1">
    <source>
        <dbReference type="ARBA" id="ARBA00001966"/>
    </source>
</evidence>
<evidence type="ECO:0000256" key="17">
    <source>
        <dbReference type="ARBA" id="ARBA00023014"/>
    </source>
</evidence>
<dbReference type="FunFam" id="3.30.110.60:FF:000002">
    <property type="entry name" value="CRS2-associated factor 1, chloroplastic"/>
    <property type="match status" value="2"/>
</dbReference>
<accession>A0AAU9PW68</accession>
<evidence type="ECO:0000256" key="19">
    <source>
        <dbReference type="ARBA" id="ARBA00023187"/>
    </source>
</evidence>
<protein>
    <recommendedName>
        <fullName evidence="6">Ferredoxin-thioredoxin reductase catalytic chain, chloroplastic</fullName>
        <ecNumber evidence="5">1.8.7.2</ecNumber>
    </recommendedName>
    <alternativeName>
        <fullName evidence="23">Ferredoxin-thioredoxin reductase subunit B</fullName>
    </alternativeName>
</protein>
<dbReference type="PANTHER" id="PTHR31846:SF20">
    <property type="entry name" value="CRM-DOMAIN CONTAINING FACTOR CFM2, CHLOROPLASTIC"/>
    <property type="match status" value="1"/>
</dbReference>
<feature type="domain" description="CRM" evidence="28">
    <location>
        <begin position="170"/>
        <end position="266"/>
    </location>
</feature>
<evidence type="ECO:0000256" key="3">
    <source>
        <dbReference type="ARBA" id="ARBA00004229"/>
    </source>
</evidence>
<keyword evidence="19" id="KW-0508">mRNA splicing</keyword>
<evidence type="ECO:0000256" key="7">
    <source>
        <dbReference type="ARBA" id="ARBA00022485"/>
    </source>
</evidence>
<evidence type="ECO:0000256" key="25">
    <source>
        <dbReference type="PROSITE-ProRule" id="PRU00626"/>
    </source>
</evidence>
<comment type="caution">
    <text evidence="29">The sequence shown here is derived from an EMBL/GenBank/DDBJ whole genome shotgun (WGS) entry which is preliminary data.</text>
</comment>
<evidence type="ECO:0000256" key="14">
    <source>
        <dbReference type="ARBA" id="ARBA00022946"/>
    </source>
</evidence>
<evidence type="ECO:0000256" key="8">
    <source>
        <dbReference type="ARBA" id="ARBA00022528"/>
    </source>
</evidence>
<dbReference type="AlphaFoldDB" id="A0AAU9PW68"/>
<dbReference type="Proteomes" id="UP001157418">
    <property type="component" value="Unassembled WGS sequence"/>
</dbReference>
<dbReference type="Gene3D" id="3.90.460.10">
    <property type="entry name" value="Ferredoxin thioredoxin reductase catalytic beta subunit"/>
    <property type="match status" value="1"/>
</dbReference>
<keyword evidence="18" id="KW-1015">Disulfide bond</keyword>
<dbReference type="GO" id="GO:0046872">
    <property type="term" value="F:metal ion binding"/>
    <property type="evidence" value="ECO:0007669"/>
    <property type="project" value="UniProtKB-KW"/>
</dbReference>
<comment type="subunit">
    <text evidence="22">Heterodimer of subunit A (variable subunit) and subunit B (catalytic subunit). Heterodimeric FTR forms a complex with ferredoxin and thioredoxin.</text>
</comment>
<evidence type="ECO:0000256" key="6">
    <source>
        <dbReference type="ARBA" id="ARBA00018993"/>
    </source>
</evidence>
<evidence type="ECO:0000256" key="9">
    <source>
        <dbReference type="ARBA" id="ARBA00022640"/>
    </source>
</evidence>
<evidence type="ECO:0000256" key="20">
    <source>
        <dbReference type="ARBA" id="ARBA00023274"/>
    </source>
</evidence>
<feature type="compositionally biased region" description="Basic and acidic residues" evidence="27">
    <location>
        <begin position="472"/>
        <end position="483"/>
    </location>
</feature>
<evidence type="ECO:0000256" key="24">
    <source>
        <dbReference type="ARBA" id="ARBA00048150"/>
    </source>
</evidence>
<keyword evidence="17" id="KW-0411">Iron-sulfur</keyword>
<keyword evidence="21" id="KW-0676">Redox-active center</keyword>
<dbReference type="EC" id="1.8.7.2" evidence="5"/>
<keyword evidence="26" id="KW-0175">Coiled coil</keyword>
<dbReference type="InterPro" id="IPR004209">
    <property type="entry name" value="FTR_bsu"/>
</dbReference>
<comment type="similarity">
    <text evidence="4">Belongs to the ferredoxin thioredoxin reductase beta subunit family.</text>
</comment>
<evidence type="ECO:0000256" key="23">
    <source>
        <dbReference type="ARBA" id="ARBA00030295"/>
    </source>
</evidence>
<evidence type="ECO:0000256" key="4">
    <source>
        <dbReference type="ARBA" id="ARBA00007941"/>
    </source>
</evidence>
<dbReference type="Pfam" id="PF01985">
    <property type="entry name" value="CRS1_YhbY"/>
    <property type="match status" value="4"/>
</dbReference>
<dbReference type="Pfam" id="PF02943">
    <property type="entry name" value="FeThRed_B"/>
    <property type="match status" value="1"/>
</dbReference>
<keyword evidence="9" id="KW-0934">Plastid</keyword>
<sequence>MLLQRPSPCPKTLTNPFLSHIHLPRNLLPRTPYHFRRSSFLLHASASSADTKSLPQSAIRRIADKLRSLGYVEDDSNKQQPSAPEVTLVTSPGEIFVPLPNRIPKYRVGHTLDPSWSTPENPVPEPGSGNAIRRYHELRREVWKEKKEEKVKRSLEGNGESENVPTMAELKLPPAELRRLRGLGIAVKQKLKIGKAGITEGIVNGIHERWRRTELVKIVCEDLCRLNMRRTHDLLERKTGGLVVWRSGSIIILYRGTDYKYPYFFVNPNDASVDEPMSSSTNSEDNGVQTRTTTEPEPPLIQGVGSRTRVRFQLPGEKQLMEESDQLLQGLGPRFTDWYGYEPLPVDADLLPAIVPGYRKPFRLLPFGVQPKLTNDEMTILRRLGRPLPCHFALGRNRKHQGLAAAILKLWEKCEIAKIAVKKGVQNTNSELMAKELQWLTGGTLLTRDKEYIVLYRGKDFLPSSVSSAIEQRRNHGVDEFQRNKTPNSSSNPPQVNQDNGTQSSSVSKIGEISDQKLEIAIEQRKQRSREAAIKKTSSKLSQALENKEKAEKLLEELEKEETKQQFEVDKEGITEEERYMLRKVGMKMKPFLLLGRRGVFDGTVENMHLHWKYRELVKILSGESSIDELHAIARTLEAESGGILVAIERMRKGHAIIIYRGKNYKRPPSLRPQTLLNKREALKRSIEAQRTESLKLHVLKLGKNVEELKLKLAKNEEICIQGEKDEVAEEHEKEKSSSTECMEEPNANIELHNHNPNPNPTKLKEIEVDLDFSNKNNGLQIQSSSQENPETNESEFTEANNSSKLSLLTNKTEFRVTESNGRQHRSVLLSNKERLLLRKQALKTTKRPVLAVGRRNVVSGVAKTIKTHFQKHPLAIVNIKGRAKGTSVQELVSKLEEATGAILVSQEPNKVTGDDLELFSLLNLEILTPPTHLRLRGAVIAKAEPSDKSVEIMRKFSEQYARKSGTYFCIDKSVTSVVIKGLADHKDSLGAPLCPCRHYDDKAAEATQGFWNCPCVPMRERKECHCMLFLTPENDFAGNEQAISMEEIKESTANM</sequence>
<keyword evidence="8" id="KW-0150">Chloroplast</keyword>
<feature type="coiled-coil region" evidence="26">
    <location>
        <begin position="534"/>
        <end position="571"/>
    </location>
</feature>
<dbReference type="InterPro" id="IPR001890">
    <property type="entry name" value="RNA-binding_CRM"/>
</dbReference>
<evidence type="ECO:0000313" key="29">
    <source>
        <dbReference type="EMBL" id="CAH1454687.1"/>
    </source>
</evidence>